<organism evidence="5 6">
    <name type="scientific">Roseovarius litoreus</name>
    <dbReference type="NCBI Taxonomy" id="1155722"/>
    <lineage>
        <taxon>Bacteria</taxon>
        <taxon>Pseudomonadati</taxon>
        <taxon>Pseudomonadota</taxon>
        <taxon>Alphaproteobacteria</taxon>
        <taxon>Rhodobacterales</taxon>
        <taxon>Roseobacteraceae</taxon>
        <taxon>Roseovarius</taxon>
    </lineage>
</organism>
<keyword evidence="5" id="KW-0645">Protease</keyword>
<feature type="active site" description="Proton donor" evidence="1">
    <location>
        <position position="354"/>
    </location>
</feature>
<dbReference type="InterPro" id="IPR014782">
    <property type="entry name" value="Peptidase_M1_dom"/>
</dbReference>
<dbReference type="PANTHER" id="PTHR45726:SF3">
    <property type="entry name" value="LEUKOTRIENE A-4 HYDROLASE"/>
    <property type="match status" value="1"/>
</dbReference>
<dbReference type="PANTHER" id="PTHR45726">
    <property type="entry name" value="LEUKOTRIENE A-4 HYDROLASE"/>
    <property type="match status" value="1"/>
</dbReference>
<dbReference type="Proteomes" id="UP000322545">
    <property type="component" value="Unassembled WGS sequence"/>
</dbReference>
<protein>
    <submittedName>
        <fullName evidence="5">Aminopeptidase N</fullName>
    </submittedName>
</protein>
<comment type="cofactor">
    <cofactor evidence="2">
        <name>Zn(2+)</name>
        <dbReference type="ChEBI" id="CHEBI:29105"/>
    </cofactor>
    <text evidence="2">Binds 1 zinc ion per subunit.</text>
</comment>
<feature type="chain" id="PRO_5009925344" evidence="3">
    <location>
        <begin position="24"/>
        <end position="652"/>
    </location>
</feature>
<dbReference type="InterPro" id="IPR027268">
    <property type="entry name" value="Peptidase_M4/M1_CTD_sf"/>
</dbReference>
<keyword evidence="5" id="KW-0378">Hydrolase</keyword>
<keyword evidence="2" id="KW-0862">Zinc</keyword>
<dbReference type="InterPro" id="IPR034015">
    <property type="entry name" value="M1_LTA4H"/>
</dbReference>
<dbReference type="GO" id="GO:0008237">
    <property type="term" value="F:metallopeptidase activity"/>
    <property type="evidence" value="ECO:0007669"/>
    <property type="project" value="InterPro"/>
</dbReference>
<evidence type="ECO:0000256" key="3">
    <source>
        <dbReference type="SAM" id="SignalP"/>
    </source>
</evidence>
<feature type="binding site" evidence="2">
    <location>
        <position position="278"/>
    </location>
    <ligand>
        <name>Zn(2+)</name>
        <dbReference type="ChEBI" id="CHEBI:29105"/>
        <note>catalytic</note>
    </ligand>
</feature>
<dbReference type="Pfam" id="PF01433">
    <property type="entry name" value="Peptidase_M1"/>
    <property type="match status" value="1"/>
</dbReference>
<gene>
    <name evidence="5" type="ORF">SAMN05443432_103218</name>
</gene>
<dbReference type="AlphaFoldDB" id="A0A1M7E634"/>
<dbReference type="SUPFAM" id="SSF55486">
    <property type="entry name" value="Metalloproteases ('zincins'), catalytic domain"/>
    <property type="match status" value="1"/>
</dbReference>
<accession>A0A1M7E634</accession>
<sequence length="652" mass="70346">MIRFVVFIVAICLWQAPASTVFADEFASETVTQEIHVTMTGDDGDVRITTRIMAPQGPILLPREDWLRVTDMELGGETTPQPDTGEISADRHGGKPVYVTLEGRLPPLERAPRAVAFSPEGSYLIGSDWLPTDERALHVFAITIDTPAAQTAVATGSRIAARTEEGRYRTSFSFEGRASGIGIFTGRYDIHETQSGGRDLRTYFGATDASLSEAYLTASAGYIEQFESRIGPYPYASFSVVSAPIPVGLGFAGLTYVSQSILAHPYMRGRSLAHEVLHSWWGNAVAVDYASGNWAEGLTTFQADHALAEAEGGDAARKMRLDWLRALADLPSDDNRPLTAFRSSSHDGQQAVGYGKAALVFHMLRDEIGAAAFDNAIQGFYAAQMHQVAGWDDLRVAFEEAAGRDLGWFFDQWLTRSGLPEISLSGAAVQDDGTLRLTLEQTAPHYRLRVPVRVDTKTGAQLETVDLRSGSASLDIPLSGEATKVTVDPNFDLARLLLAAETAPILADAMFDPALQRLEMAVAQGFDEPATRLAGRIPGLAKDKAGVAPEDMTSDPVAVIGDTASVAAMRDRLIAAPSPPESRAGTARGWAERTPSGQVFLFISGDSPEDMGANLEKLAFFGQRSFVAFEDGQQVSAGNWPVLNSPMVRDLK</sequence>
<keyword evidence="6" id="KW-1185">Reference proteome</keyword>
<feature type="domain" description="Peptidase M1 membrane alanine aminopeptidase" evidence="4">
    <location>
        <begin position="272"/>
        <end position="413"/>
    </location>
</feature>
<evidence type="ECO:0000313" key="6">
    <source>
        <dbReference type="Proteomes" id="UP000322545"/>
    </source>
</evidence>
<feature type="binding site" evidence="2">
    <location>
        <position position="296"/>
    </location>
    <ligand>
        <name>Zn(2+)</name>
        <dbReference type="ChEBI" id="CHEBI:29105"/>
        <note>catalytic</note>
    </ligand>
</feature>
<keyword evidence="5" id="KW-0031">Aminopeptidase</keyword>
<evidence type="ECO:0000256" key="1">
    <source>
        <dbReference type="PIRSR" id="PIRSR634015-1"/>
    </source>
</evidence>
<feature type="signal peptide" evidence="3">
    <location>
        <begin position="1"/>
        <end position="23"/>
    </location>
</feature>
<dbReference type="GO" id="GO:0004177">
    <property type="term" value="F:aminopeptidase activity"/>
    <property type="evidence" value="ECO:0007669"/>
    <property type="project" value="UniProtKB-KW"/>
</dbReference>
<dbReference type="Gene3D" id="1.10.390.10">
    <property type="entry name" value="Neutral Protease Domain 2"/>
    <property type="match status" value="1"/>
</dbReference>
<keyword evidence="2" id="KW-0479">Metal-binding</keyword>
<reference evidence="5 6" key="1">
    <citation type="submission" date="2016-11" db="EMBL/GenBank/DDBJ databases">
        <authorList>
            <person name="Varghese N."/>
            <person name="Submissions S."/>
        </authorList>
    </citation>
    <scope>NUCLEOTIDE SEQUENCE [LARGE SCALE GENOMIC DNA]</scope>
    <source>
        <strain evidence="5 6">DSM 28249</strain>
    </source>
</reference>
<dbReference type="GO" id="GO:0008270">
    <property type="term" value="F:zinc ion binding"/>
    <property type="evidence" value="ECO:0007669"/>
    <property type="project" value="InterPro"/>
</dbReference>
<proteinExistence type="predicted"/>
<feature type="binding site" evidence="2">
    <location>
        <position position="274"/>
    </location>
    <ligand>
        <name>Zn(2+)</name>
        <dbReference type="ChEBI" id="CHEBI:29105"/>
        <note>catalytic</note>
    </ligand>
</feature>
<evidence type="ECO:0000259" key="4">
    <source>
        <dbReference type="Pfam" id="PF01433"/>
    </source>
</evidence>
<dbReference type="EMBL" id="FRCB01000003">
    <property type="protein sequence ID" value="SHL87225.1"/>
    <property type="molecule type" value="Genomic_DNA"/>
</dbReference>
<evidence type="ECO:0000313" key="5">
    <source>
        <dbReference type="EMBL" id="SHL87225.1"/>
    </source>
</evidence>
<feature type="active site" description="Proton acceptor" evidence="1">
    <location>
        <position position="275"/>
    </location>
</feature>
<name>A0A1M7E634_9RHOB</name>
<keyword evidence="3" id="KW-0732">Signal</keyword>
<evidence type="ECO:0000256" key="2">
    <source>
        <dbReference type="PIRSR" id="PIRSR634015-3"/>
    </source>
</evidence>